<dbReference type="Pfam" id="PF00440">
    <property type="entry name" value="TetR_N"/>
    <property type="match status" value="1"/>
</dbReference>
<keyword evidence="2" id="KW-0805">Transcription regulation</keyword>
<keyword evidence="3 5" id="KW-0238">DNA-binding</keyword>
<dbReference type="PROSITE" id="PS01081">
    <property type="entry name" value="HTH_TETR_1"/>
    <property type="match status" value="1"/>
</dbReference>
<evidence type="ECO:0000313" key="8">
    <source>
        <dbReference type="Proteomes" id="UP001049518"/>
    </source>
</evidence>
<dbReference type="Gene3D" id="1.10.357.10">
    <property type="entry name" value="Tetracycline Repressor, domain 2"/>
    <property type="match status" value="1"/>
</dbReference>
<evidence type="ECO:0000256" key="1">
    <source>
        <dbReference type="ARBA" id="ARBA00022491"/>
    </source>
</evidence>
<evidence type="ECO:0000256" key="4">
    <source>
        <dbReference type="ARBA" id="ARBA00023163"/>
    </source>
</evidence>
<protein>
    <submittedName>
        <fullName evidence="7">TetR/AcrR family transcriptional regulator</fullName>
    </submittedName>
</protein>
<evidence type="ECO:0000259" key="6">
    <source>
        <dbReference type="PROSITE" id="PS50977"/>
    </source>
</evidence>
<feature type="DNA-binding region" description="H-T-H motif" evidence="5">
    <location>
        <begin position="33"/>
        <end position="52"/>
    </location>
</feature>
<dbReference type="PROSITE" id="PS50977">
    <property type="entry name" value="HTH_TETR_2"/>
    <property type="match status" value="1"/>
</dbReference>
<dbReference type="InterPro" id="IPR050109">
    <property type="entry name" value="HTH-type_TetR-like_transc_reg"/>
</dbReference>
<keyword evidence="4" id="KW-0804">Transcription</keyword>
<evidence type="ECO:0000313" key="7">
    <source>
        <dbReference type="EMBL" id="QXJ25040.1"/>
    </source>
</evidence>
<dbReference type="InterPro" id="IPR036271">
    <property type="entry name" value="Tet_transcr_reg_TetR-rel_C_sf"/>
</dbReference>
<dbReference type="InterPro" id="IPR001647">
    <property type="entry name" value="HTH_TetR"/>
</dbReference>
<organism evidence="7 8">
    <name type="scientific">Actinomadura graeca</name>
    <dbReference type="NCBI Taxonomy" id="2750812"/>
    <lineage>
        <taxon>Bacteria</taxon>
        <taxon>Bacillati</taxon>
        <taxon>Actinomycetota</taxon>
        <taxon>Actinomycetes</taxon>
        <taxon>Streptosporangiales</taxon>
        <taxon>Thermomonosporaceae</taxon>
        <taxon>Actinomadura</taxon>
    </lineage>
</organism>
<gene>
    <name evidence="7" type="ORF">AGRA3207_006474</name>
</gene>
<dbReference type="SUPFAM" id="SSF48498">
    <property type="entry name" value="Tetracyclin repressor-like, C-terminal domain"/>
    <property type="match status" value="1"/>
</dbReference>
<dbReference type="RefSeq" id="WP_231330943.1">
    <property type="nucleotide sequence ID" value="NZ_CP059572.1"/>
</dbReference>
<dbReference type="PRINTS" id="PR00455">
    <property type="entry name" value="HTHTETR"/>
</dbReference>
<dbReference type="SUPFAM" id="SSF46689">
    <property type="entry name" value="Homeodomain-like"/>
    <property type="match status" value="1"/>
</dbReference>
<evidence type="ECO:0000256" key="5">
    <source>
        <dbReference type="PROSITE-ProRule" id="PRU00335"/>
    </source>
</evidence>
<keyword evidence="1" id="KW-0678">Repressor</keyword>
<evidence type="ECO:0000256" key="3">
    <source>
        <dbReference type="ARBA" id="ARBA00023125"/>
    </source>
</evidence>
<dbReference type="Proteomes" id="UP001049518">
    <property type="component" value="Chromosome"/>
</dbReference>
<dbReference type="PANTHER" id="PTHR30055:SF229">
    <property type="entry name" value="HTH-TYPE TRANSCRIPTIONAL REPRESSOR RV1474C"/>
    <property type="match status" value="1"/>
</dbReference>
<name>A0ABX8R1Y3_9ACTN</name>
<proteinExistence type="predicted"/>
<accession>A0ABX8R1Y3</accession>
<dbReference type="EMBL" id="CP059572">
    <property type="protein sequence ID" value="QXJ25040.1"/>
    <property type="molecule type" value="Genomic_DNA"/>
</dbReference>
<dbReference type="InterPro" id="IPR009057">
    <property type="entry name" value="Homeodomain-like_sf"/>
</dbReference>
<dbReference type="PANTHER" id="PTHR30055">
    <property type="entry name" value="HTH-TYPE TRANSCRIPTIONAL REGULATOR RUTR"/>
    <property type="match status" value="1"/>
</dbReference>
<dbReference type="InterPro" id="IPR039538">
    <property type="entry name" value="BetI_C"/>
</dbReference>
<feature type="domain" description="HTH tetR-type" evidence="6">
    <location>
        <begin position="10"/>
        <end position="70"/>
    </location>
</feature>
<keyword evidence="8" id="KW-1185">Reference proteome</keyword>
<evidence type="ECO:0000256" key="2">
    <source>
        <dbReference type="ARBA" id="ARBA00023015"/>
    </source>
</evidence>
<dbReference type="Pfam" id="PF13977">
    <property type="entry name" value="TetR_C_6"/>
    <property type="match status" value="1"/>
</dbReference>
<reference evidence="7" key="1">
    <citation type="submission" date="2020-07" db="EMBL/GenBank/DDBJ databases">
        <authorList>
            <person name="Tarantini F.S."/>
            <person name="Hong K.W."/>
            <person name="Chan K.G."/>
        </authorList>
    </citation>
    <scope>NUCLEOTIDE SEQUENCE</scope>
    <source>
        <strain evidence="7">32-07</strain>
    </source>
</reference>
<sequence>MPRVSPEHLERRRRQIMDAARTCFIRKGIHETSMQDVFTESGLSAGAVYRYFKSKNEIIEAVMSTVIGDLLTFFADLAERDPLPPLDEMVEHLANKIVSLSGEDGPLRLAPQAWGLTMHDAELGHYVRENVRALRDTWTGYLRRLVEAGLLPAGTDVEAAGKTVFGLMPGFILQRLILEDVTPEDLQRGMRALARSSALTVPAGS</sequence>
<dbReference type="InterPro" id="IPR023772">
    <property type="entry name" value="DNA-bd_HTH_TetR-type_CS"/>
</dbReference>